<organism evidence="1 2">
    <name type="scientific">Cellulomonas fengjieae</name>
    <dbReference type="NCBI Taxonomy" id="2819978"/>
    <lineage>
        <taxon>Bacteria</taxon>
        <taxon>Bacillati</taxon>
        <taxon>Actinomycetota</taxon>
        <taxon>Actinomycetes</taxon>
        <taxon>Micrococcales</taxon>
        <taxon>Cellulomonadaceae</taxon>
        <taxon>Cellulomonas</taxon>
    </lineage>
</organism>
<dbReference type="EMBL" id="JAGFBM010000001">
    <property type="protein sequence ID" value="MBO3083341.1"/>
    <property type="molecule type" value="Genomic_DNA"/>
</dbReference>
<name>A0ABS3SC64_9CELL</name>
<proteinExistence type="predicted"/>
<evidence type="ECO:0000313" key="2">
    <source>
        <dbReference type="Proteomes" id="UP000678317"/>
    </source>
</evidence>
<dbReference type="SUPFAM" id="SSF89372">
    <property type="entry name" value="Fucose-specific lectin"/>
    <property type="match status" value="1"/>
</dbReference>
<dbReference type="Proteomes" id="UP000678317">
    <property type="component" value="Unassembled WGS sequence"/>
</dbReference>
<gene>
    <name evidence="1" type="ORF">J4035_01710</name>
</gene>
<dbReference type="RefSeq" id="WP_208288278.1">
    <property type="nucleotide sequence ID" value="NZ_CP074404.1"/>
</dbReference>
<sequence length="324" mass="34645">MPIHLVAIDVNGTTWHAERDDGGRWTPFASAGLTIAEPYSVSCALTDRGLQVCATGAGRYVHTIRFDSSTWQAGWGNFLPEGWPDGGADLAFVSVAGFGPRLDVCASGTYGDRAWDRVWVSTRTDGGWTRASAATSKYRPGMTGVAAANVGGDLHVLVRAMDPDGTSHLVHTIRRARTGALQGDHFLEALYPNEQRVLGGFPFLAAAGVAGQLHVVAGDDRELRHTIRIDDSSWQNTFGSVRAAVDPTFAGPLTRPAITGSVGNLHVFAVSDGRIKHTIRLTREYRWQHPDDASRSGFGDVLDRMPASSGTRPAAIRMVAAAGV</sequence>
<comment type="caution">
    <text evidence="1">The sequence shown here is derived from an EMBL/GenBank/DDBJ whole genome shotgun (WGS) entry which is preliminary data.</text>
</comment>
<accession>A0ABS3SC64</accession>
<keyword evidence="2" id="KW-1185">Reference proteome</keyword>
<reference evidence="1 2" key="1">
    <citation type="submission" date="2021-03" db="EMBL/GenBank/DDBJ databases">
        <title>novel species in genus Cellulomonas.</title>
        <authorList>
            <person name="Zhang G."/>
        </authorList>
    </citation>
    <scope>NUCLEOTIDE SEQUENCE [LARGE SCALE GENOMIC DNA]</scope>
    <source>
        <strain evidence="2">zg-ZUI188</strain>
    </source>
</reference>
<evidence type="ECO:0000313" key="1">
    <source>
        <dbReference type="EMBL" id="MBO3083341.1"/>
    </source>
</evidence>
<protein>
    <submittedName>
        <fullName evidence="1">Uncharacterized protein</fullName>
    </submittedName>
</protein>
<dbReference type="Gene3D" id="2.120.10.70">
    <property type="entry name" value="Fucose-specific lectin"/>
    <property type="match status" value="1"/>
</dbReference>